<evidence type="ECO:0000256" key="1">
    <source>
        <dbReference type="SAM" id="MobiDB-lite"/>
    </source>
</evidence>
<feature type="compositionally biased region" description="Low complexity" evidence="1">
    <location>
        <begin position="73"/>
        <end position="82"/>
    </location>
</feature>
<dbReference type="AlphaFoldDB" id="A0A9P4PIA9"/>
<feature type="non-terminal residue" evidence="2">
    <location>
        <position position="570"/>
    </location>
</feature>
<feature type="non-terminal residue" evidence="2">
    <location>
        <position position="1"/>
    </location>
</feature>
<gene>
    <name evidence="2" type="ORF">P171DRAFT_337103</name>
</gene>
<reference evidence="2" key="1">
    <citation type="journal article" date="2020" name="Stud. Mycol.">
        <title>101 Dothideomycetes genomes: a test case for predicting lifestyles and emergence of pathogens.</title>
        <authorList>
            <person name="Haridas S."/>
            <person name="Albert R."/>
            <person name="Binder M."/>
            <person name="Bloem J."/>
            <person name="Labutti K."/>
            <person name="Salamov A."/>
            <person name="Andreopoulos B."/>
            <person name="Baker S."/>
            <person name="Barry K."/>
            <person name="Bills G."/>
            <person name="Bluhm B."/>
            <person name="Cannon C."/>
            <person name="Castanera R."/>
            <person name="Culley D."/>
            <person name="Daum C."/>
            <person name="Ezra D."/>
            <person name="Gonzalez J."/>
            <person name="Henrissat B."/>
            <person name="Kuo A."/>
            <person name="Liang C."/>
            <person name="Lipzen A."/>
            <person name="Lutzoni F."/>
            <person name="Magnuson J."/>
            <person name="Mondo S."/>
            <person name="Nolan M."/>
            <person name="Ohm R."/>
            <person name="Pangilinan J."/>
            <person name="Park H.-J."/>
            <person name="Ramirez L."/>
            <person name="Alfaro M."/>
            <person name="Sun H."/>
            <person name="Tritt A."/>
            <person name="Yoshinaga Y."/>
            <person name="Zwiers L.-H."/>
            <person name="Turgeon B."/>
            <person name="Goodwin S."/>
            <person name="Spatafora J."/>
            <person name="Crous P."/>
            <person name="Grigoriev I."/>
        </authorList>
    </citation>
    <scope>NUCLEOTIDE SEQUENCE</scope>
    <source>
        <strain evidence="2">CBS 690.94</strain>
    </source>
</reference>
<evidence type="ECO:0000313" key="3">
    <source>
        <dbReference type="Proteomes" id="UP000799764"/>
    </source>
</evidence>
<accession>A0A9P4PIA9</accession>
<dbReference type="Proteomes" id="UP000799764">
    <property type="component" value="Unassembled WGS sequence"/>
</dbReference>
<dbReference type="OrthoDB" id="5245206at2759"/>
<evidence type="ECO:0000313" key="2">
    <source>
        <dbReference type="EMBL" id="KAF2443474.1"/>
    </source>
</evidence>
<feature type="region of interest" description="Disordered" evidence="1">
    <location>
        <begin position="468"/>
        <end position="517"/>
    </location>
</feature>
<feature type="compositionally biased region" description="Basic and acidic residues" evidence="1">
    <location>
        <begin position="83"/>
        <end position="93"/>
    </location>
</feature>
<comment type="caution">
    <text evidence="2">The sequence shown here is derived from an EMBL/GenBank/DDBJ whole genome shotgun (WGS) entry which is preliminary data.</text>
</comment>
<organism evidence="2 3">
    <name type="scientific">Karstenula rhodostoma CBS 690.94</name>
    <dbReference type="NCBI Taxonomy" id="1392251"/>
    <lineage>
        <taxon>Eukaryota</taxon>
        <taxon>Fungi</taxon>
        <taxon>Dikarya</taxon>
        <taxon>Ascomycota</taxon>
        <taxon>Pezizomycotina</taxon>
        <taxon>Dothideomycetes</taxon>
        <taxon>Pleosporomycetidae</taxon>
        <taxon>Pleosporales</taxon>
        <taxon>Massarineae</taxon>
        <taxon>Didymosphaeriaceae</taxon>
        <taxon>Karstenula</taxon>
    </lineage>
</organism>
<sequence length="570" mass="61680">HWVPTLSGIIKAGDEKVFSSSLLNVQHGALGKLSLQDVYEAFAHELRNRPVSERGTYTSEITRFLASTKKLQRPPSVSVSPQRRPDLPKRASRKSVDVIRNSIDLGELGIGRSRSVKKFSSPNLIPLSNGPPFEVGDTGSIHSFWDQDLQHALIFQGHTAVPVTGHELAALSVILGSPVDISLDAQNEKCESWANTYKGALGVSIAATATSDGSYRISLASNKRNISQLLAKGSSYCTLHAKHLASGSLPFASDRKILNSILITPETLAHLKVGEHLYLRPTGADTKGAQFLARLPNARAPNFHIFAPSESTNSTSRLLHAIGDLVFTGGFTPFASIPLIKTTQFVACGGLVPGRLLQRLDALVEKVHRQAPHLQLFGPLLDDTNTHLRFRANERLAKLATGTVTDEPLADKVARMSRYTTLLERLMALVPDMRPDDVVAAVREGLKSEMERSYEDAVAAHLISGTVLSTPSSKRNSSMSRKDTRRRSRLSNNSSGTASPDGPTSLTSGRSSSTFPVHNLGRKVEDVLKGSLPIDVQTIALVARLVLVAWTLSVEGVAWDAGEVGFRVVD</sequence>
<name>A0A9P4PIA9_9PLEO</name>
<proteinExistence type="predicted"/>
<protein>
    <submittedName>
        <fullName evidence="2">Uncharacterized protein</fullName>
    </submittedName>
</protein>
<dbReference type="EMBL" id="MU001502">
    <property type="protein sequence ID" value="KAF2443474.1"/>
    <property type="molecule type" value="Genomic_DNA"/>
</dbReference>
<keyword evidence="3" id="KW-1185">Reference proteome</keyword>
<feature type="compositionally biased region" description="Polar residues" evidence="1">
    <location>
        <begin position="468"/>
        <end position="479"/>
    </location>
</feature>
<feature type="compositionally biased region" description="Polar residues" evidence="1">
    <location>
        <begin position="496"/>
        <end position="516"/>
    </location>
</feature>
<feature type="region of interest" description="Disordered" evidence="1">
    <location>
        <begin position="71"/>
        <end position="93"/>
    </location>
</feature>